<keyword evidence="5 8" id="KW-1133">Transmembrane helix</keyword>
<dbReference type="PANTHER" id="PTHR30386:SF28">
    <property type="entry name" value="EXPORTED PROTEIN"/>
    <property type="match status" value="1"/>
</dbReference>
<dbReference type="Gene3D" id="2.40.30.170">
    <property type="match status" value="1"/>
</dbReference>
<dbReference type="InterPro" id="IPR050739">
    <property type="entry name" value="MFP"/>
</dbReference>
<protein>
    <submittedName>
        <fullName evidence="10">HlyD family efflux transporter periplasmic adaptor subunit</fullName>
    </submittedName>
</protein>
<comment type="caution">
    <text evidence="10">The sequence shown here is derived from an EMBL/GenBank/DDBJ whole genome shotgun (WGS) entry which is preliminary data.</text>
</comment>
<keyword evidence="4 8" id="KW-0812">Transmembrane</keyword>
<comment type="similarity">
    <text evidence="2">Belongs to the membrane fusion protein (MFP) (TC 8.A.1) family.</text>
</comment>
<dbReference type="AlphaFoldDB" id="A0A4U1BM33"/>
<keyword evidence="6 8" id="KW-0472">Membrane</keyword>
<dbReference type="InterPro" id="IPR006144">
    <property type="entry name" value="Secretion_HlyD_CS"/>
</dbReference>
<feature type="transmembrane region" description="Helical" evidence="8">
    <location>
        <begin position="41"/>
        <end position="66"/>
    </location>
</feature>
<dbReference type="Proteomes" id="UP000305674">
    <property type="component" value="Unassembled WGS sequence"/>
</dbReference>
<evidence type="ECO:0000256" key="1">
    <source>
        <dbReference type="ARBA" id="ARBA00004167"/>
    </source>
</evidence>
<keyword evidence="11" id="KW-1185">Reference proteome</keyword>
<dbReference type="PANTHER" id="PTHR30386">
    <property type="entry name" value="MEMBRANE FUSION SUBUNIT OF EMRAB-TOLC MULTIDRUG EFFLUX PUMP"/>
    <property type="match status" value="1"/>
</dbReference>
<accession>A0A4U1BM33</accession>
<comment type="subcellular location">
    <subcellularLocation>
        <location evidence="1">Membrane</location>
        <topology evidence="1">Single-pass membrane protein</topology>
    </subcellularLocation>
</comment>
<name>A0A4U1BM33_9GAMM</name>
<dbReference type="InterPro" id="IPR058982">
    <property type="entry name" value="Beta-barrel_AprE"/>
</dbReference>
<dbReference type="EMBL" id="SWCI01000001">
    <property type="protein sequence ID" value="TKB51178.1"/>
    <property type="molecule type" value="Genomic_DNA"/>
</dbReference>
<dbReference type="GO" id="GO:0009306">
    <property type="term" value="P:protein secretion"/>
    <property type="evidence" value="ECO:0007669"/>
    <property type="project" value="InterPro"/>
</dbReference>
<dbReference type="Pfam" id="PF26002">
    <property type="entry name" value="Beta-barrel_AprE"/>
    <property type="match status" value="1"/>
</dbReference>
<keyword evidence="3" id="KW-0813">Transport</keyword>
<evidence type="ECO:0000256" key="5">
    <source>
        <dbReference type="ARBA" id="ARBA00022989"/>
    </source>
</evidence>
<evidence type="ECO:0000256" key="3">
    <source>
        <dbReference type="ARBA" id="ARBA00022448"/>
    </source>
</evidence>
<dbReference type="PROSITE" id="PS00543">
    <property type="entry name" value="HLYD_FAMILY"/>
    <property type="match status" value="1"/>
</dbReference>
<sequence length="428" mass="48905">MTGRSFESMGWSRKMSLFRKKAVDAQGYRLKGGVSLLQPDYIHILTFLFFIMIVLVGLFIVTATYARKETVKGYLRPDKGMISVYSESTGSIRQLHVSEGDVVRKGEALVTIAQVRSLASGVELEESLLKEISYQLELIHKEAEKRERMFEIETANLEQELSSLDIYVHNLMQQRETLRQRLVLKLKLFERTESIFVNQFISPADYQSQREQLLLVRYAAEQAEADVVSAELRRKQTQIKLGDLPERRQLEVMDLERRRASLLRQQKEIEGRFSHVIRSTSSGQVTAVRVSSGEFLVPGKSLLTILPEGAELIAELLLPSRSIGFVKPGNATRLRFDAFPYQRFGFVESNVSQVDKAILTPRDIRLPIAAKEPFYRVRVELPKQSVQAYGQSIPLRSGMQLEADIILERRTLLQWLLDPIYSLKGRIG</sequence>
<dbReference type="OrthoDB" id="9775513at2"/>
<evidence type="ECO:0000259" key="9">
    <source>
        <dbReference type="Pfam" id="PF26002"/>
    </source>
</evidence>
<evidence type="ECO:0000313" key="10">
    <source>
        <dbReference type="EMBL" id="TKB51178.1"/>
    </source>
</evidence>
<dbReference type="PRINTS" id="PR01490">
    <property type="entry name" value="RTXTOXIND"/>
</dbReference>
<dbReference type="Gene3D" id="2.40.50.100">
    <property type="match status" value="1"/>
</dbReference>
<feature type="coiled-coil region" evidence="7">
    <location>
        <begin position="220"/>
        <end position="272"/>
    </location>
</feature>
<proteinExistence type="inferred from homology"/>
<gene>
    <name evidence="10" type="ORF">FCL40_01070</name>
</gene>
<reference evidence="10 11" key="1">
    <citation type="submission" date="2019-04" db="EMBL/GenBank/DDBJ databases">
        <authorList>
            <person name="Hwang J.C."/>
        </authorList>
    </citation>
    <scope>NUCLEOTIDE SEQUENCE [LARGE SCALE GENOMIC DNA]</scope>
    <source>
        <strain evidence="10 11">IMCC35001</strain>
    </source>
</reference>
<evidence type="ECO:0000313" key="11">
    <source>
        <dbReference type="Proteomes" id="UP000305674"/>
    </source>
</evidence>
<evidence type="ECO:0000256" key="7">
    <source>
        <dbReference type="SAM" id="Coils"/>
    </source>
</evidence>
<organism evidence="10 11">
    <name type="scientific">Ferrimonas sediminicola</name>
    <dbReference type="NCBI Taxonomy" id="2569538"/>
    <lineage>
        <taxon>Bacteria</taxon>
        <taxon>Pseudomonadati</taxon>
        <taxon>Pseudomonadota</taxon>
        <taxon>Gammaproteobacteria</taxon>
        <taxon>Alteromonadales</taxon>
        <taxon>Ferrimonadaceae</taxon>
        <taxon>Ferrimonas</taxon>
    </lineage>
</organism>
<evidence type="ECO:0000256" key="8">
    <source>
        <dbReference type="SAM" id="Phobius"/>
    </source>
</evidence>
<keyword evidence="7" id="KW-0175">Coiled coil</keyword>
<feature type="domain" description="AprE-like beta-barrel" evidence="9">
    <location>
        <begin position="312"/>
        <end position="406"/>
    </location>
</feature>
<evidence type="ECO:0000256" key="6">
    <source>
        <dbReference type="ARBA" id="ARBA00023136"/>
    </source>
</evidence>
<evidence type="ECO:0000256" key="2">
    <source>
        <dbReference type="ARBA" id="ARBA00009477"/>
    </source>
</evidence>
<dbReference type="GO" id="GO:0016020">
    <property type="term" value="C:membrane"/>
    <property type="evidence" value="ECO:0007669"/>
    <property type="project" value="UniProtKB-SubCell"/>
</dbReference>
<evidence type="ECO:0000256" key="4">
    <source>
        <dbReference type="ARBA" id="ARBA00022692"/>
    </source>
</evidence>